<evidence type="ECO:0000256" key="1">
    <source>
        <dbReference type="SAM" id="Phobius"/>
    </source>
</evidence>
<dbReference type="InterPro" id="IPR023171">
    <property type="entry name" value="Na/H_antiporter_dom_sf"/>
</dbReference>
<organism evidence="2 3">
    <name type="scientific">Chitinophaga agri</name>
    <dbReference type="NCBI Taxonomy" id="2703787"/>
    <lineage>
        <taxon>Bacteria</taxon>
        <taxon>Pseudomonadati</taxon>
        <taxon>Bacteroidota</taxon>
        <taxon>Chitinophagia</taxon>
        <taxon>Chitinophagales</taxon>
        <taxon>Chitinophagaceae</taxon>
        <taxon>Chitinophaga</taxon>
    </lineage>
</organism>
<dbReference type="AlphaFoldDB" id="A0A6B9ZNI4"/>
<keyword evidence="1" id="KW-0812">Transmembrane</keyword>
<evidence type="ECO:0000313" key="3">
    <source>
        <dbReference type="Proteomes" id="UP000476411"/>
    </source>
</evidence>
<dbReference type="Proteomes" id="UP000476411">
    <property type="component" value="Chromosome"/>
</dbReference>
<dbReference type="Gene3D" id="1.20.1530.10">
    <property type="entry name" value="Na+/H+ antiporter like domain"/>
    <property type="match status" value="1"/>
</dbReference>
<sequence length="42" mass="4510">MSIFIATLAYTSADWQVTSKIAVIAASLASGLLGYCYLRIVK</sequence>
<accession>A0A6B9ZNI4</accession>
<keyword evidence="3" id="KW-1185">Reference proteome</keyword>
<gene>
    <name evidence="2" type="ORF">GWR21_10720</name>
</gene>
<proteinExistence type="predicted"/>
<reference evidence="2 3" key="1">
    <citation type="submission" date="2020-01" db="EMBL/GenBank/DDBJ databases">
        <title>Complete genome sequence of Chitinophaga sp. H33E-04 isolated from quinoa roots.</title>
        <authorList>
            <person name="Weon H.-Y."/>
            <person name="Lee S.A."/>
        </authorList>
    </citation>
    <scope>NUCLEOTIDE SEQUENCE [LARGE SCALE GENOMIC DNA]</scope>
    <source>
        <strain evidence="2 3">H33E-04</strain>
    </source>
</reference>
<dbReference type="GO" id="GO:0006814">
    <property type="term" value="P:sodium ion transport"/>
    <property type="evidence" value="ECO:0007669"/>
    <property type="project" value="InterPro"/>
</dbReference>
<protein>
    <submittedName>
        <fullName evidence="2">Na+/H+ antiporter NhaA</fullName>
    </submittedName>
</protein>
<keyword evidence="1" id="KW-1133">Transmembrane helix</keyword>
<dbReference type="GO" id="GO:0016020">
    <property type="term" value="C:membrane"/>
    <property type="evidence" value="ECO:0007669"/>
    <property type="project" value="InterPro"/>
</dbReference>
<dbReference type="EMBL" id="CP048113">
    <property type="protein sequence ID" value="QHS63980.1"/>
    <property type="molecule type" value="Genomic_DNA"/>
</dbReference>
<name>A0A6B9ZNI4_9BACT</name>
<feature type="transmembrane region" description="Helical" evidence="1">
    <location>
        <begin position="20"/>
        <end position="38"/>
    </location>
</feature>
<keyword evidence="1" id="KW-0472">Membrane</keyword>
<evidence type="ECO:0000313" key="2">
    <source>
        <dbReference type="EMBL" id="QHS63980.1"/>
    </source>
</evidence>
<dbReference type="Pfam" id="PF06965">
    <property type="entry name" value="Na_H_antiport_1"/>
    <property type="match status" value="1"/>
</dbReference>
<dbReference type="GO" id="GO:0006885">
    <property type="term" value="P:regulation of pH"/>
    <property type="evidence" value="ECO:0007669"/>
    <property type="project" value="InterPro"/>
</dbReference>
<dbReference type="InterPro" id="IPR004670">
    <property type="entry name" value="NhaA"/>
</dbReference>
<dbReference type="KEGG" id="chih:GWR21_10720"/>